<organism evidence="1 2">
    <name type="scientific">Portunus trituberculatus</name>
    <name type="common">Swimming crab</name>
    <name type="synonym">Neptunus trituberculatus</name>
    <dbReference type="NCBI Taxonomy" id="210409"/>
    <lineage>
        <taxon>Eukaryota</taxon>
        <taxon>Metazoa</taxon>
        <taxon>Ecdysozoa</taxon>
        <taxon>Arthropoda</taxon>
        <taxon>Crustacea</taxon>
        <taxon>Multicrustacea</taxon>
        <taxon>Malacostraca</taxon>
        <taxon>Eumalacostraca</taxon>
        <taxon>Eucarida</taxon>
        <taxon>Decapoda</taxon>
        <taxon>Pleocyemata</taxon>
        <taxon>Brachyura</taxon>
        <taxon>Eubrachyura</taxon>
        <taxon>Portunoidea</taxon>
        <taxon>Portunidae</taxon>
        <taxon>Portuninae</taxon>
        <taxon>Portunus</taxon>
    </lineage>
</organism>
<dbReference type="AlphaFoldDB" id="A0A5B7CIM7"/>
<protein>
    <submittedName>
        <fullName evidence="1">Uncharacterized protein</fullName>
    </submittedName>
</protein>
<name>A0A5B7CIM7_PORTR</name>
<evidence type="ECO:0000313" key="1">
    <source>
        <dbReference type="EMBL" id="MPC09397.1"/>
    </source>
</evidence>
<dbReference type="Proteomes" id="UP000324222">
    <property type="component" value="Unassembled WGS sequence"/>
</dbReference>
<reference evidence="1 2" key="1">
    <citation type="submission" date="2019-05" db="EMBL/GenBank/DDBJ databases">
        <title>Another draft genome of Portunus trituberculatus and its Hox gene families provides insights of decapod evolution.</title>
        <authorList>
            <person name="Jeong J.-H."/>
            <person name="Song I."/>
            <person name="Kim S."/>
            <person name="Choi T."/>
            <person name="Kim D."/>
            <person name="Ryu S."/>
            <person name="Kim W."/>
        </authorList>
    </citation>
    <scope>NUCLEOTIDE SEQUENCE [LARGE SCALE GENOMIC DNA]</scope>
    <source>
        <tissue evidence="1">Muscle</tissue>
    </source>
</reference>
<evidence type="ECO:0000313" key="2">
    <source>
        <dbReference type="Proteomes" id="UP000324222"/>
    </source>
</evidence>
<keyword evidence="2" id="KW-1185">Reference proteome</keyword>
<dbReference type="EMBL" id="VSRR010000068">
    <property type="protein sequence ID" value="MPC09397.1"/>
    <property type="molecule type" value="Genomic_DNA"/>
</dbReference>
<accession>A0A5B7CIM7</accession>
<proteinExistence type="predicted"/>
<sequence>MRIALSCSVPPGDRHISFIPVYSYITPQCVASCDVTPSACRDGVGRIARWGWGGLEGGG</sequence>
<gene>
    <name evidence="1" type="ORF">E2C01_002008</name>
</gene>
<comment type="caution">
    <text evidence="1">The sequence shown here is derived from an EMBL/GenBank/DDBJ whole genome shotgun (WGS) entry which is preliminary data.</text>
</comment>